<organism evidence="3">
    <name type="scientific">Vannella robusta</name>
    <dbReference type="NCBI Taxonomy" id="1487602"/>
    <lineage>
        <taxon>Eukaryota</taxon>
        <taxon>Amoebozoa</taxon>
        <taxon>Discosea</taxon>
        <taxon>Flabellinia</taxon>
        <taxon>Vannellidae</taxon>
        <taxon>Vannella</taxon>
    </lineage>
</organism>
<accession>A0A7S4ICU2</accession>
<evidence type="ECO:0000313" key="3">
    <source>
        <dbReference type="EMBL" id="CAE2225568.1"/>
    </source>
</evidence>
<name>A0A7S4ICU2_9EUKA</name>
<sequence>MFPPLIDLAPFVCDTETTKTKEEVALELRKACREVGFFQVRSPSVSQEDISRGFAAAMEFFDQPADVKESSSAFNSALFRGYQGTTSHSHSCSPNANHKQDLKESFTIGASGDVSPMHGQNNWPEACPKSIIEQIETYWNLIMEVSLQVSRCLALSLGLDEHFFTANMTNPVAQMVLLRYPPAPTDENQNPLRPGCGAHTDCGFLTLLVQDKDVDGLQIKDSEGNWIDAPQQEGCILCNLGDMAERWSNDYFKSTWHRVNNVSGRLRHSIPFFCNLDYNAEVDPSTSVCQGTLAEVVGSPKYEPICAGEYICQKLGIMHDN</sequence>
<keyword evidence="1" id="KW-0408">Iron</keyword>
<evidence type="ECO:0000256" key="1">
    <source>
        <dbReference type="RuleBase" id="RU003682"/>
    </source>
</evidence>
<proteinExistence type="inferred from homology"/>
<keyword evidence="1" id="KW-0560">Oxidoreductase</keyword>
<keyword evidence="1" id="KW-0479">Metal-binding</keyword>
<reference evidence="3" key="1">
    <citation type="submission" date="2021-01" db="EMBL/GenBank/DDBJ databases">
        <authorList>
            <person name="Corre E."/>
            <person name="Pelletier E."/>
            <person name="Niang G."/>
            <person name="Scheremetjew M."/>
            <person name="Finn R."/>
            <person name="Kale V."/>
            <person name="Holt S."/>
            <person name="Cochrane G."/>
            <person name="Meng A."/>
            <person name="Brown T."/>
            <person name="Cohen L."/>
        </authorList>
    </citation>
    <scope>NUCLEOTIDE SEQUENCE</scope>
    <source>
        <strain evidence="3">DIVA3 518/3/11/1/6</strain>
    </source>
</reference>
<dbReference type="PROSITE" id="PS51471">
    <property type="entry name" value="FE2OG_OXY"/>
    <property type="match status" value="1"/>
</dbReference>
<dbReference type="InterPro" id="IPR026992">
    <property type="entry name" value="DIOX_N"/>
</dbReference>
<dbReference type="InterPro" id="IPR027443">
    <property type="entry name" value="IPNS-like_sf"/>
</dbReference>
<dbReference type="Gene3D" id="2.60.120.330">
    <property type="entry name" value="B-lactam Antibiotic, Isopenicillin N Synthase, Chain"/>
    <property type="match status" value="1"/>
</dbReference>
<dbReference type="Pfam" id="PF03171">
    <property type="entry name" value="2OG-FeII_Oxy"/>
    <property type="match status" value="1"/>
</dbReference>
<feature type="domain" description="Fe2OG dioxygenase" evidence="2">
    <location>
        <begin position="171"/>
        <end position="276"/>
    </location>
</feature>
<dbReference type="InterPro" id="IPR050231">
    <property type="entry name" value="Iron_ascorbate_oxido_reductase"/>
</dbReference>
<comment type="similarity">
    <text evidence="1">Belongs to the iron/ascorbate-dependent oxidoreductase family.</text>
</comment>
<gene>
    <name evidence="3" type="ORF">VSP0166_LOCUS10953</name>
</gene>
<dbReference type="PANTHER" id="PTHR47990">
    <property type="entry name" value="2-OXOGLUTARATE (2OG) AND FE(II)-DEPENDENT OXYGENASE SUPERFAMILY PROTEIN-RELATED"/>
    <property type="match status" value="1"/>
</dbReference>
<dbReference type="InterPro" id="IPR005123">
    <property type="entry name" value="Oxoglu/Fe-dep_dioxygenase_dom"/>
</dbReference>
<dbReference type="SUPFAM" id="SSF51197">
    <property type="entry name" value="Clavaminate synthase-like"/>
    <property type="match status" value="1"/>
</dbReference>
<dbReference type="InterPro" id="IPR044861">
    <property type="entry name" value="IPNS-like_FE2OG_OXY"/>
</dbReference>
<dbReference type="Pfam" id="PF14226">
    <property type="entry name" value="DIOX_N"/>
    <property type="match status" value="1"/>
</dbReference>
<dbReference type="GO" id="GO:0016491">
    <property type="term" value="F:oxidoreductase activity"/>
    <property type="evidence" value="ECO:0007669"/>
    <property type="project" value="UniProtKB-KW"/>
</dbReference>
<dbReference type="AlphaFoldDB" id="A0A7S4ICU2"/>
<protein>
    <recommendedName>
        <fullName evidence="2">Fe2OG dioxygenase domain-containing protein</fullName>
    </recommendedName>
</protein>
<dbReference type="GO" id="GO:0046872">
    <property type="term" value="F:metal ion binding"/>
    <property type="evidence" value="ECO:0007669"/>
    <property type="project" value="UniProtKB-KW"/>
</dbReference>
<evidence type="ECO:0000259" key="2">
    <source>
        <dbReference type="PROSITE" id="PS51471"/>
    </source>
</evidence>
<dbReference type="PRINTS" id="PR00682">
    <property type="entry name" value="IPNSYNTHASE"/>
</dbReference>
<dbReference type="EMBL" id="HBKP01015454">
    <property type="protein sequence ID" value="CAE2225568.1"/>
    <property type="molecule type" value="Transcribed_RNA"/>
</dbReference>